<evidence type="ECO:0000256" key="1">
    <source>
        <dbReference type="ARBA" id="ARBA00005695"/>
    </source>
</evidence>
<dbReference type="InterPro" id="IPR030678">
    <property type="entry name" value="Peptide/Ni-bd"/>
</dbReference>
<dbReference type="Pfam" id="PF00496">
    <property type="entry name" value="SBP_bac_5"/>
    <property type="match status" value="1"/>
</dbReference>
<dbReference type="GO" id="GO:0043190">
    <property type="term" value="C:ATP-binding cassette (ABC) transporter complex"/>
    <property type="evidence" value="ECO:0007669"/>
    <property type="project" value="InterPro"/>
</dbReference>
<dbReference type="PANTHER" id="PTHR30290:SF9">
    <property type="entry name" value="OLIGOPEPTIDE-BINDING PROTEIN APPA"/>
    <property type="match status" value="1"/>
</dbReference>
<sequence>APAPDEPAEGGTLTVAVRSPIGGLDPAKIVGYPSGPAILYLISNKLVRVGTDLKLYPDLAESWESSDDGREWTFKLRDDVTFHDGTPFNSEAVRAHFEHARNPEVAATSSTRFDQITSIETPDDYTVILRTDEPFGPFLNYMTAYMRVTMSPASYEKYDAKEVGMHPVGAGPYKVVEFKPNVSLTLERNEDYHGGRPALDRIIVIPVPEASARANLLRTGEVDVAEDIPVEEMADLEADPNIRVIRQKSLNHVGASFNFDQPPFDDIRVRHAFNYAIDKVTLVDTVFGGAATIMDSPLAPGMIGYKSIGTYSYDPEKAKALLKEAGWEDTDGDGIVDKDGEPFRTTYAYYEEFLRSAEVAQVLQSDLKKVGVDLELRAVELASYGASILPERGENQFGMWLWKFNPSAGSSTRYLTFDFRSNPESTGLPYEGNAGWYSNPELDALFAEAWLEVDQEKRAEKLGEIQEVIWHDAPWLWLYMSDLLVGVRENVHGVDVYPMSFLHLSEAWKEE</sequence>
<keyword evidence="2" id="KW-0813">Transport</keyword>
<protein>
    <recommendedName>
        <fullName evidence="4">Solute-binding protein family 5 domain-containing protein</fullName>
    </recommendedName>
</protein>
<reference evidence="5" key="1">
    <citation type="submission" date="2019-09" db="EMBL/GenBank/DDBJ databases">
        <title>Characterisation of the sponge microbiome using genome-centric metagenomics.</title>
        <authorList>
            <person name="Engelberts J.P."/>
            <person name="Robbins S.J."/>
            <person name="De Goeij J.M."/>
            <person name="Aranda M."/>
            <person name="Bell S.C."/>
            <person name="Webster N.S."/>
        </authorList>
    </citation>
    <scope>NUCLEOTIDE SEQUENCE</scope>
    <source>
        <strain evidence="5">SB0675_bin_29</strain>
    </source>
</reference>
<dbReference type="InterPro" id="IPR039424">
    <property type="entry name" value="SBP_5"/>
</dbReference>
<dbReference type="PIRSF" id="PIRSF002741">
    <property type="entry name" value="MppA"/>
    <property type="match status" value="1"/>
</dbReference>
<evidence type="ECO:0000256" key="2">
    <source>
        <dbReference type="ARBA" id="ARBA00022448"/>
    </source>
</evidence>
<evidence type="ECO:0000259" key="4">
    <source>
        <dbReference type="Pfam" id="PF00496"/>
    </source>
</evidence>
<feature type="domain" description="Solute-binding protein family 5" evidence="4">
    <location>
        <begin position="54"/>
        <end position="418"/>
    </location>
</feature>
<feature type="non-terminal residue" evidence="5">
    <location>
        <position position="1"/>
    </location>
</feature>
<dbReference type="GO" id="GO:0015833">
    <property type="term" value="P:peptide transport"/>
    <property type="evidence" value="ECO:0007669"/>
    <property type="project" value="TreeGrafter"/>
</dbReference>
<evidence type="ECO:0000313" key="5">
    <source>
        <dbReference type="EMBL" id="MYH60840.1"/>
    </source>
</evidence>
<dbReference type="GO" id="GO:1904680">
    <property type="term" value="F:peptide transmembrane transporter activity"/>
    <property type="evidence" value="ECO:0007669"/>
    <property type="project" value="TreeGrafter"/>
</dbReference>
<dbReference type="AlphaFoldDB" id="A0A6B1FX90"/>
<dbReference type="EMBL" id="VYDA01000127">
    <property type="protein sequence ID" value="MYH60840.1"/>
    <property type="molecule type" value="Genomic_DNA"/>
</dbReference>
<organism evidence="5">
    <name type="scientific">Caldilineaceae bacterium SB0675_bin_29</name>
    <dbReference type="NCBI Taxonomy" id="2605266"/>
    <lineage>
        <taxon>Bacteria</taxon>
        <taxon>Bacillati</taxon>
        <taxon>Chloroflexota</taxon>
        <taxon>Caldilineae</taxon>
        <taxon>Caldilineales</taxon>
        <taxon>Caldilineaceae</taxon>
    </lineage>
</organism>
<gene>
    <name evidence="5" type="ORF">F4148_03435</name>
</gene>
<proteinExistence type="inferred from homology"/>
<keyword evidence="3" id="KW-0732">Signal</keyword>
<accession>A0A6B1FX90</accession>
<dbReference type="Gene3D" id="3.40.190.10">
    <property type="entry name" value="Periplasmic binding protein-like II"/>
    <property type="match status" value="1"/>
</dbReference>
<dbReference type="GO" id="GO:0042597">
    <property type="term" value="C:periplasmic space"/>
    <property type="evidence" value="ECO:0007669"/>
    <property type="project" value="UniProtKB-ARBA"/>
</dbReference>
<dbReference type="PANTHER" id="PTHR30290">
    <property type="entry name" value="PERIPLASMIC BINDING COMPONENT OF ABC TRANSPORTER"/>
    <property type="match status" value="1"/>
</dbReference>
<dbReference type="SUPFAM" id="SSF53850">
    <property type="entry name" value="Periplasmic binding protein-like II"/>
    <property type="match status" value="1"/>
</dbReference>
<dbReference type="Gene3D" id="3.90.76.10">
    <property type="entry name" value="Dipeptide-binding Protein, Domain 1"/>
    <property type="match status" value="1"/>
</dbReference>
<dbReference type="InterPro" id="IPR000914">
    <property type="entry name" value="SBP_5_dom"/>
</dbReference>
<dbReference type="Gene3D" id="3.10.105.10">
    <property type="entry name" value="Dipeptide-binding Protein, Domain 3"/>
    <property type="match status" value="1"/>
</dbReference>
<evidence type="ECO:0000256" key="3">
    <source>
        <dbReference type="ARBA" id="ARBA00022729"/>
    </source>
</evidence>
<comment type="similarity">
    <text evidence="1">Belongs to the bacterial solute-binding protein 5 family.</text>
</comment>
<comment type="caution">
    <text evidence="5">The sequence shown here is derived from an EMBL/GenBank/DDBJ whole genome shotgun (WGS) entry which is preliminary data.</text>
</comment>
<name>A0A6B1FX90_9CHLR</name>